<keyword evidence="6 10" id="KW-1133">Transmembrane helix</keyword>
<evidence type="ECO:0000259" key="11">
    <source>
        <dbReference type="PROSITE" id="PS50105"/>
    </source>
</evidence>
<dbReference type="Proteomes" id="UP000594260">
    <property type="component" value="Unplaced"/>
</dbReference>
<evidence type="ECO:0000256" key="6">
    <source>
        <dbReference type="ARBA" id="ARBA00022989"/>
    </source>
</evidence>
<dbReference type="OMA" id="ELWTINE"/>
<dbReference type="GO" id="GO:0005886">
    <property type="term" value="C:plasma membrane"/>
    <property type="evidence" value="ECO:0007669"/>
    <property type="project" value="TreeGrafter"/>
</dbReference>
<dbReference type="PANTHER" id="PTHR21290:SF25">
    <property type="entry name" value="SPHINGOMYELIN SYNTHASE-RELATED PROTEIN 1"/>
    <property type="match status" value="1"/>
</dbReference>
<dbReference type="SMART" id="SM00454">
    <property type="entry name" value="SAM"/>
    <property type="match status" value="1"/>
</dbReference>
<dbReference type="GO" id="GO:0000139">
    <property type="term" value="C:Golgi membrane"/>
    <property type="evidence" value="ECO:0007669"/>
    <property type="project" value="TreeGrafter"/>
</dbReference>
<feature type="region of interest" description="Disordered" evidence="9">
    <location>
        <begin position="474"/>
        <end position="503"/>
    </location>
</feature>
<keyword evidence="7" id="KW-0443">Lipid metabolism</keyword>
<keyword evidence="5" id="KW-0746">Sphingolipid metabolism</keyword>
<dbReference type="PANTHER" id="PTHR21290">
    <property type="entry name" value="SPHINGOMYELIN SYNTHETASE"/>
    <property type="match status" value="1"/>
</dbReference>
<comment type="subcellular location">
    <subcellularLocation>
        <location evidence="1">Membrane</location>
        <topology evidence="1">Multi-pass membrane protein</topology>
    </subcellularLocation>
</comment>
<proteinExistence type="inferred from homology"/>
<name>A0A7M7K6M9_VARDE</name>
<feature type="domain" description="SAM" evidence="11">
    <location>
        <begin position="18"/>
        <end position="83"/>
    </location>
</feature>
<dbReference type="OrthoDB" id="422827at2759"/>
<keyword evidence="3" id="KW-0808">Transferase</keyword>
<evidence type="ECO:0000256" key="9">
    <source>
        <dbReference type="SAM" id="MobiDB-lite"/>
    </source>
</evidence>
<dbReference type="InterPro" id="IPR013761">
    <property type="entry name" value="SAM/pointed_sf"/>
</dbReference>
<sequence length="544" mass="62241">MEGDLPLSTFTNTAPELWTINEVCDWLTSIGVPDVERSFRKHKISGQALLQLREADLRSPPMSLPCLGDIKILARHIRELKSTCASCPVYSPVEVAHRHTLGSYRAIRMRRGADRIIIGLSDDSDNESEAGQARIINNEDEEADRSDRSDTTSIFSFENDDETTPLNENSRKRFKPEIWKTVVAMVYFFAVTALTSLIMVVVHDRVPSMETYPPLPDIFLDNVPHIPWAFAMCELAGVLLFVIWVGILVFHRHRFILLRRQFSLFGSVFLLRCVTMLITSLSVPGKHLECRARQPGDVWQKLQQAFQIWQGGGMLIQGVRTCGDYMFSGHTTVLTLLNFFVTEYSPRSYYYLHTLSWVVNLFGIFFILAAHEHYSIDVFVAFYISTRLFLYYHTLANNRALMQMDSKRTRIWFPLFYFFESGVDGIVPNEFVTPRSMVRYLRIKTTRLYNRVVSKRILLLERLDSARSGVDEREVSGAGVEARGQTLHRHDTTTRQRRNTVDHATSGVATSDTFTAAVAGVSQAAIPLLRIRRKRKRAESEKPE</sequence>
<dbReference type="KEGG" id="vde:111250419"/>
<dbReference type="GO" id="GO:0005789">
    <property type="term" value="C:endoplasmic reticulum membrane"/>
    <property type="evidence" value="ECO:0007669"/>
    <property type="project" value="TreeGrafter"/>
</dbReference>
<dbReference type="Pfam" id="PF00536">
    <property type="entry name" value="SAM_1"/>
    <property type="match status" value="1"/>
</dbReference>
<reference evidence="12" key="1">
    <citation type="submission" date="2021-01" db="UniProtKB">
        <authorList>
            <consortium name="EnsemblMetazoa"/>
        </authorList>
    </citation>
    <scope>IDENTIFICATION</scope>
</reference>
<keyword evidence="8 10" id="KW-0472">Membrane</keyword>
<dbReference type="Pfam" id="PF14360">
    <property type="entry name" value="PAP2_C"/>
    <property type="match status" value="1"/>
</dbReference>
<organism evidence="12 13">
    <name type="scientific">Varroa destructor</name>
    <name type="common">Honeybee mite</name>
    <dbReference type="NCBI Taxonomy" id="109461"/>
    <lineage>
        <taxon>Eukaryota</taxon>
        <taxon>Metazoa</taxon>
        <taxon>Ecdysozoa</taxon>
        <taxon>Arthropoda</taxon>
        <taxon>Chelicerata</taxon>
        <taxon>Arachnida</taxon>
        <taxon>Acari</taxon>
        <taxon>Parasitiformes</taxon>
        <taxon>Mesostigmata</taxon>
        <taxon>Gamasina</taxon>
        <taxon>Dermanyssoidea</taxon>
        <taxon>Varroidae</taxon>
        <taxon>Varroa</taxon>
    </lineage>
</organism>
<evidence type="ECO:0000256" key="2">
    <source>
        <dbReference type="ARBA" id="ARBA00005441"/>
    </source>
</evidence>
<feature type="transmembrane region" description="Helical" evidence="10">
    <location>
        <begin position="226"/>
        <end position="250"/>
    </location>
</feature>
<dbReference type="PROSITE" id="PS50105">
    <property type="entry name" value="SAM_DOMAIN"/>
    <property type="match status" value="1"/>
</dbReference>
<evidence type="ECO:0000256" key="8">
    <source>
        <dbReference type="ARBA" id="ARBA00023136"/>
    </source>
</evidence>
<evidence type="ECO:0000256" key="1">
    <source>
        <dbReference type="ARBA" id="ARBA00004141"/>
    </source>
</evidence>
<dbReference type="SUPFAM" id="SSF47769">
    <property type="entry name" value="SAM/Pointed domain"/>
    <property type="match status" value="1"/>
</dbReference>
<dbReference type="Gene3D" id="1.10.150.50">
    <property type="entry name" value="Transcription Factor, Ets-1"/>
    <property type="match status" value="1"/>
</dbReference>
<evidence type="ECO:0000313" key="13">
    <source>
        <dbReference type="Proteomes" id="UP000594260"/>
    </source>
</evidence>
<dbReference type="InParanoid" id="A0A7M7K6M9"/>
<evidence type="ECO:0000256" key="7">
    <source>
        <dbReference type="ARBA" id="ARBA00023098"/>
    </source>
</evidence>
<evidence type="ECO:0000256" key="4">
    <source>
        <dbReference type="ARBA" id="ARBA00022692"/>
    </source>
</evidence>
<dbReference type="GeneID" id="111250419"/>
<dbReference type="AlphaFoldDB" id="A0A7M7K6M9"/>
<dbReference type="EnsemblMetazoa" id="XM_022805650">
    <property type="protein sequence ID" value="XP_022661385"/>
    <property type="gene ID" value="LOC111250419"/>
</dbReference>
<protein>
    <recommendedName>
        <fullName evidence="11">SAM domain-containing protein</fullName>
    </recommendedName>
</protein>
<feature type="transmembrane region" description="Helical" evidence="10">
    <location>
        <begin position="181"/>
        <end position="202"/>
    </location>
</feature>
<feature type="transmembrane region" description="Helical" evidence="10">
    <location>
        <begin position="262"/>
        <end position="283"/>
    </location>
</feature>
<feature type="region of interest" description="Disordered" evidence="9">
    <location>
        <begin position="124"/>
        <end position="168"/>
    </location>
</feature>
<feature type="transmembrane region" description="Helical" evidence="10">
    <location>
        <begin position="374"/>
        <end position="392"/>
    </location>
</feature>
<dbReference type="InterPro" id="IPR025749">
    <property type="entry name" value="Sphingomyelin_synth-like_dom"/>
</dbReference>
<keyword evidence="13" id="KW-1185">Reference proteome</keyword>
<comment type="similarity">
    <text evidence="2">Belongs to the sphingomyelin synthase family.</text>
</comment>
<dbReference type="GO" id="GO:0046513">
    <property type="term" value="P:ceramide biosynthetic process"/>
    <property type="evidence" value="ECO:0007669"/>
    <property type="project" value="TreeGrafter"/>
</dbReference>
<keyword evidence="4 10" id="KW-0812">Transmembrane</keyword>
<dbReference type="InterPro" id="IPR045221">
    <property type="entry name" value="Sphingomyelin_synth-like"/>
</dbReference>
<evidence type="ECO:0000256" key="3">
    <source>
        <dbReference type="ARBA" id="ARBA00022679"/>
    </source>
</evidence>
<dbReference type="GO" id="GO:0033188">
    <property type="term" value="F:sphingomyelin synthase activity"/>
    <property type="evidence" value="ECO:0007669"/>
    <property type="project" value="TreeGrafter"/>
</dbReference>
<evidence type="ECO:0000313" key="12">
    <source>
        <dbReference type="EnsemblMetazoa" id="XP_022661385"/>
    </source>
</evidence>
<evidence type="ECO:0000256" key="10">
    <source>
        <dbReference type="SAM" id="Phobius"/>
    </source>
</evidence>
<dbReference type="InterPro" id="IPR001660">
    <property type="entry name" value="SAM"/>
</dbReference>
<dbReference type="RefSeq" id="XP_022661385.1">
    <property type="nucleotide sequence ID" value="XM_022805650.1"/>
</dbReference>
<evidence type="ECO:0000256" key="5">
    <source>
        <dbReference type="ARBA" id="ARBA00022919"/>
    </source>
</evidence>
<accession>A0A7M7K6M9</accession>
<feature type="transmembrane region" description="Helical" evidence="10">
    <location>
        <begin position="349"/>
        <end position="368"/>
    </location>
</feature>
<dbReference type="GO" id="GO:0047493">
    <property type="term" value="F:ceramide cholinephosphotransferase activity"/>
    <property type="evidence" value="ECO:0007669"/>
    <property type="project" value="TreeGrafter"/>
</dbReference>